<reference evidence="3" key="1">
    <citation type="journal article" date="2020" name="Stud. Mycol.">
        <title>101 Dothideomycetes genomes: a test case for predicting lifestyles and emergence of pathogens.</title>
        <authorList>
            <person name="Haridas S."/>
            <person name="Albert R."/>
            <person name="Binder M."/>
            <person name="Bloem J."/>
            <person name="Labutti K."/>
            <person name="Salamov A."/>
            <person name="Andreopoulos B."/>
            <person name="Baker S."/>
            <person name="Barry K."/>
            <person name="Bills G."/>
            <person name="Bluhm B."/>
            <person name="Cannon C."/>
            <person name="Castanera R."/>
            <person name="Culley D."/>
            <person name="Daum C."/>
            <person name="Ezra D."/>
            <person name="Gonzalez J."/>
            <person name="Henrissat B."/>
            <person name="Kuo A."/>
            <person name="Liang C."/>
            <person name="Lipzen A."/>
            <person name="Lutzoni F."/>
            <person name="Magnuson J."/>
            <person name="Mondo S."/>
            <person name="Nolan M."/>
            <person name="Ohm R."/>
            <person name="Pangilinan J."/>
            <person name="Park H.-J."/>
            <person name="Ramirez L."/>
            <person name="Alfaro M."/>
            <person name="Sun H."/>
            <person name="Tritt A."/>
            <person name="Yoshinaga Y."/>
            <person name="Zwiers L.-H."/>
            <person name="Turgeon B."/>
            <person name="Goodwin S."/>
            <person name="Spatafora J."/>
            <person name="Crous P."/>
            <person name="Grigoriev I."/>
        </authorList>
    </citation>
    <scope>NUCLEOTIDE SEQUENCE</scope>
    <source>
        <strain evidence="3">CBS 279.74</strain>
    </source>
</reference>
<evidence type="ECO:0000256" key="1">
    <source>
        <dbReference type="SAM" id="MobiDB-lite"/>
    </source>
</evidence>
<dbReference type="Proteomes" id="UP000799428">
    <property type="component" value="Unassembled WGS sequence"/>
</dbReference>
<keyword evidence="4" id="KW-1185">Reference proteome</keyword>
<feature type="chain" id="PRO_5026080674" evidence="2">
    <location>
        <begin position="23"/>
        <end position="472"/>
    </location>
</feature>
<protein>
    <submittedName>
        <fullName evidence="3">Uncharacterized protein</fullName>
    </submittedName>
</protein>
<keyword evidence="2" id="KW-0732">Signal</keyword>
<accession>A0A6G1K0M9</accession>
<feature type="region of interest" description="Disordered" evidence="1">
    <location>
        <begin position="168"/>
        <end position="217"/>
    </location>
</feature>
<evidence type="ECO:0000313" key="4">
    <source>
        <dbReference type="Proteomes" id="UP000799428"/>
    </source>
</evidence>
<organism evidence="3 4">
    <name type="scientific">Pleomassaria siparia CBS 279.74</name>
    <dbReference type="NCBI Taxonomy" id="1314801"/>
    <lineage>
        <taxon>Eukaryota</taxon>
        <taxon>Fungi</taxon>
        <taxon>Dikarya</taxon>
        <taxon>Ascomycota</taxon>
        <taxon>Pezizomycotina</taxon>
        <taxon>Dothideomycetes</taxon>
        <taxon>Pleosporomycetidae</taxon>
        <taxon>Pleosporales</taxon>
        <taxon>Pleomassariaceae</taxon>
        <taxon>Pleomassaria</taxon>
    </lineage>
</organism>
<dbReference type="AlphaFoldDB" id="A0A6G1K0M9"/>
<feature type="compositionally biased region" description="Basic residues" evidence="1">
    <location>
        <begin position="78"/>
        <end position="111"/>
    </location>
</feature>
<evidence type="ECO:0000313" key="3">
    <source>
        <dbReference type="EMBL" id="KAF2706163.1"/>
    </source>
</evidence>
<name>A0A6G1K0M9_9PLEO</name>
<dbReference type="OrthoDB" id="3886018at2759"/>
<sequence length="472" mass="50991">MKFSNVFLASLLFFGVTPLALEKKRDEHALTTTSSPFATTSTVALVTPDGAGVVEITGGTHHVLEARARGSRGGSSRKTTRPSRTKKTKTKTKKKTKTGTKSKTKGKKTKTKCTAAMKKAGKCPAKTTCTAAEKKKNGGKCPATCTAAEKKQNGGKCPTCTAAEKKKNGGKCPNKKRNWEVLSPTKGCRPKRAKKGTTTAKGSKKSGKKTTRDLFSPQSLRLSKRAATFEPAAKTEAGLNAWTKDVWASSPQVLHMPEDSFKPTSFFKSWASLGQGVNFVTVKSLMGCTSVVAVSDEGVYVSHHWQNTVGDASHKDLTPQFDNAFTNPLSGKRRASFKLTPAQHKEATMYMTEAVVKAEVEDVFPTSGFEALTDHKSHFTSNVQSMVAVWDGVEGSGDRYRTTGALMQRYIDSLLPGTATKLVQYANPEDARVASGSNDDYHGKVIVAYDSATKKYQVWMPAAKLTEPILNN</sequence>
<feature type="signal peptide" evidence="2">
    <location>
        <begin position="1"/>
        <end position="22"/>
    </location>
</feature>
<evidence type="ECO:0000256" key="2">
    <source>
        <dbReference type="SAM" id="SignalP"/>
    </source>
</evidence>
<proteinExistence type="predicted"/>
<dbReference type="EMBL" id="MU005776">
    <property type="protein sequence ID" value="KAF2706163.1"/>
    <property type="molecule type" value="Genomic_DNA"/>
</dbReference>
<feature type="region of interest" description="Disordered" evidence="1">
    <location>
        <begin position="65"/>
        <end position="111"/>
    </location>
</feature>
<gene>
    <name evidence="3" type="ORF">K504DRAFT_536419</name>
</gene>